<dbReference type="Pfam" id="PF00793">
    <property type="entry name" value="DAHP_synth_1"/>
    <property type="match status" value="1"/>
</dbReference>
<evidence type="ECO:0000259" key="2">
    <source>
        <dbReference type="Pfam" id="PF00793"/>
    </source>
</evidence>
<dbReference type="InterPro" id="IPR052899">
    <property type="entry name" value="Class-I_DAHP_synthase"/>
</dbReference>
<organism evidence="3">
    <name type="scientific">uncultured marine virus</name>
    <dbReference type="NCBI Taxonomy" id="186617"/>
    <lineage>
        <taxon>Viruses</taxon>
        <taxon>environmental samples</taxon>
    </lineage>
</organism>
<dbReference type="Gene3D" id="3.20.20.70">
    <property type="entry name" value="Aldolase class I"/>
    <property type="match status" value="1"/>
</dbReference>
<dbReference type="InterPro" id="IPR013785">
    <property type="entry name" value="Aldolase_TIM"/>
</dbReference>
<dbReference type="PANTHER" id="PTHR43018:SF2">
    <property type="entry name" value="PHOSPHO-2-DEHYDRO-3-DEOXYHEPTONATE ALDOLASE"/>
    <property type="match status" value="1"/>
</dbReference>
<dbReference type="SUPFAM" id="SSF51569">
    <property type="entry name" value="Aldolase"/>
    <property type="match status" value="1"/>
</dbReference>
<feature type="domain" description="DAHP synthetase I/KDSA" evidence="2">
    <location>
        <begin position="4"/>
        <end position="90"/>
    </location>
</feature>
<keyword evidence="1" id="KW-0808">Transferase</keyword>
<protein>
    <submittedName>
        <fullName evidence="3">3-deoxy-D-arabinoheptulosonate-7-phosphate synthase</fullName>
    </submittedName>
</protein>
<proteinExistence type="predicted"/>
<sequence>MCLRGIMSLWMDEQRFMPDVTDILRLRKLTTLPIAYDVSHPACHVDYVPKLIKAAELYEADAVMVEVHPMPRQALSDPDQQLNIPEFEKIYAKNV</sequence>
<dbReference type="InterPro" id="IPR006218">
    <property type="entry name" value="DAHP1/KDSA"/>
</dbReference>
<evidence type="ECO:0000313" key="3">
    <source>
        <dbReference type="EMBL" id="AKH46038.1"/>
    </source>
</evidence>
<accession>A0A0F7L3G9</accession>
<reference evidence="3" key="2">
    <citation type="submission" date="2015-03" db="EMBL/GenBank/DDBJ databases">
        <authorList>
            <person name="Chow C.-E.T."/>
            <person name="Winget D.M."/>
            <person name="White R.A.III."/>
            <person name="Hallam S.J."/>
            <person name="Suttle C.A."/>
        </authorList>
    </citation>
    <scope>NUCLEOTIDE SEQUENCE</scope>
    <source>
        <strain evidence="3">Anoxic3_3</strain>
    </source>
</reference>
<reference evidence="3" key="1">
    <citation type="journal article" date="2015" name="Front. Microbiol.">
        <title>Combining genomic sequencing methods to explore viral diversity and reveal potential virus-host interactions.</title>
        <authorList>
            <person name="Chow C.E."/>
            <person name="Winget D.M."/>
            <person name="White R.A.III."/>
            <person name="Hallam S.J."/>
            <person name="Suttle C.A."/>
        </authorList>
    </citation>
    <scope>NUCLEOTIDE SEQUENCE</scope>
    <source>
        <strain evidence="3">Anoxic3_3</strain>
    </source>
</reference>
<dbReference type="GO" id="GO:0016740">
    <property type="term" value="F:transferase activity"/>
    <property type="evidence" value="ECO:0007669"/>
    <property type="project" value="UniProtKB-KW"/>
</dbReference>
<evidence type="ECO:0000256" key="1">
    <source>
        <dbReference type="ARBA" id="ARBA00022679"/>
    </source>
</evidence>
<dbReference type="PANTHER" id="PTHR43018">
    <property type="entry name" value="PHOSPHO-2-DEHYDRO-3-DEOXYHEPTONATE ALDOLASE"/>
    <property type="match status" value="1"/>
</dbReference>
<name>A0A0F7L3G9_9VIRU</name>
<dbReference type="EMBL" id="KR029578">
    <property type="protein sequence ID" value="AKH46038.1"/>
    <property type="molecule type" value="Genomic_DNA"/>
</dbReference>